<evidence type="ECO:0000256" key="2">
    <source>
        <dbReference type="SAM" id="MobiDB-lite"/>
    </source>
</evidence>
<feature type="compositionally biased region" description="Low complexity" evidence="2">
    <location>
        <begin position="1202"/>
        <end position="1247"/>
    </location>
</feature>
<dbReference type="EMBL" id="FNXT01000253">
    <property type="protein sequence ID" value="SZX62673.1"/>
    <property type="molecule type" value="Genomic_DNA"/>
</dbReference>
<feature type="compositionally biased region" description="Low complexity" evidence="2">
    <location>
        <begin position="605"/>
        <end position="621"/>
    </location>
</feature>
<feature type="compositionally biased region" description="Polar residues" evidence="2">
    <location>
        <begin position="553"/>
        <end position="563"/>
    </location>
</feature>
<feature type="coiled-coil region" evidence="1">
    <location>
        <begin position="115"/>
        <end position="213"/>
    </location>
</feature>
<dbReference type="SUPFAM" id="SSF55961">
    <property type="entry name" value="Bet v1-like"/>
    <property type="match status" value="1"/>
</dbReference>
<dbReference type="PANTHER" id="PTHR33824">
    <property type="entry name" value="POLYKETIDE CYCLASE/DEHYDRASE AND LIPID TRANSPORT SUPERFAMILY PROTEIN"/>
    <property type="match status" value="1"/>
</dbReference>
<feature type="region of interest" description="Disordered" evidence="2">
    <location>
        <begin position="1120"/>
        <end position="1294"/>
    </location>
</feature>
<feature type="compositionally biased region" description="Low complexity" evidence="2">
    <location>
        <begin position="1254"/>
        <end position="1264"/>
    </location>
</feature>
<protein>
    <submittedName>
        <fullName evidence="4">Uncharacterized protein</fullName>
    </submittedName>
</protein>
<gene>
    <name evidence="4" type="ORF">BQ4739_LOCUS14185</name>
    <name evidence="3" type="ORF">BQ4739_LOCUS3269</name>
</gene>
<keyword evidence="1" id="KW-0175">Coiled coil</keyword>
<evidence type="ECO:0000256" key="1">
    <source>
        <dbReference type="SAM" id="Coils"/>
    </source>
</evidence>
<feature type="compositionally biased region" description="Low complexity" evidence="2">
    <location>
        <begin position="1120"/>
        <end position="1181"/>
    </location>
</feature>
<dbReference type="Gene3D" id="3.30.530.20">
    <property type="match status" value="1"/>
</dbReference>
<feature type="compositionally biased region" description="Low complexity" evidence="2">
    <location>
        <begin position="788"/>
        <end position="800"/>
    </location>
</feature>
<evidence type="ECO:0000313" key="5">
    <source>
        <dbReference type="Proteomes" id="UP000256970"/>
    </source>
</evidence>
<dbReference type="Proteomes" id="UP000256970">
    <property type="component" value="Unassembled WGS sequence"/>
</dbReference>
<feature type="region of interest" description="Disordered" evidence="2">
    <location>
        <begin position="872"/>
        <end position="899"/>
    </location>
</feature>
<dbReference type="CDD" id="cd07812">
    <property type="entry name" value="SRPBCC"/>
    <property type="match status" value="1"/>
</dbReference>
<dbReference type="InterPro" id="IPR047137">
    <property type="entry name" value="ORF3"/>
</dbReference>
<feature type="region of interest" description="Disordered" evidence="2">
    <location>
        <begin position="530"/>
        <end position="621"/>
    </location>
</feature>
<dbReference type="PANTHER" id="PTHR33824:SF7">
    <property type="entry name" value="POLYKETIDE CYCLASE_DEHYDRASE AND LIPID TRANSPORT SUPERFAMILY PROTEIN"/>
    <property type="match status" value="1"/>
</dbReference>
<feature type="compositionally biased region" description="Basic residues" evidence="2">
    <location>
        <begin position="769"/>
        <end position="780"/>
    </location>
</feature>
<feature type="region of interest" description="Disordered" evidence="2">
    <location>
        <begin position="765"/>
        <end position="840"/>
    </location>
</feature>
<dbReference type="InterPro" id="IPR023393">
    <property type="entry name" value="START-like_dom_sf"/>
</dbReference>
<dbReference type="EMBL" id="FNXT01001201">
    <property type="protein sequence ID" value="SZX73923.1"/>
    <property type="molecule type" value="Genomic_DNA"/>
</dbReference>
<reference evidence="4 5" key="1">
    <citation type="submission" date="2016-10" db="EMBL/GenBank/DDBJ databases">
        <authorList>
            <person name="Cai Z."/>
        </authorList>
    </citation>
    <scope>NUCLEOTIDE SEQUENCE [LARGE SCALE GENOMIC DNA]</scope>
</reference>
<feature type="compositionally biased region" description="Low complexity" evidence="2">
    <location>
        <begin position="829"/>
        <end position="840"/>
    </location>
</feature>
<feature type="compositionally biased region" description="Polar residues" evidence="2">
    <location>
        <begin position="588"/>
        <end position="604"/>
    </location>
</feature>
<feature type="coiled-coil region" evidence="1">
    <location>
        <begin position="421"/>
        <end position="455"/>
    </location>
</feature>
<feature type="compositionally biased region" description="Low complexity" evidence="2">
    <location>
        <begin position="530"/>
        <end position="547"/>
    </location>
</feature>
<evidence type="ECO:0000313" key="4">
    <source>
        <dbReference type="EMBL" id="SZX73923.1"/>
    </source>
</evidence>
<keyword evidence="5" id="KW-1185">Reference proteome</keyword>
<feature type="region of interest" description="Disordered" evidence="2">
    <location>
        <begin position="1"/>
        <end position="51"/>
    </location>
</feature>
<evidence type="ECO:0000313" key="3">
    <source>
        <dbReference type="EMBL" id="SZX62673.1"/>
    </source>
</evidence>
<organism evidence="4 5">
    <name type="scientific">Tetradesmus obliquus</name>
    <name type="common">Green alga</name>
    <name type="synonym">Acutodesmus obliquus</name>
    <dbReference type="NCBI Taxonomy" id="3088"/>
    <lineage>
        <taxon>Eukaryota</taxon>
        <taxon>Viridiplantae</taxon>
        <taxon>Chlorophyta</taxon>
        <taxon>core chlorophytes</taxon>
        <taxon>Chlorophyceae</taxon>
        <taxon>CS clade</taxon>
        <taxon>Sphaeropleales</taxon>
        <taxon>Scenedesmaceae</taxon>
        <taxon>Tetradesmus</taxon>
    </lineage>
</organism>
<feature type="coiled-coil region" evidence="1">
    <location>
        <begin position="641"/>
        <end position="703"/>
    </location>
</feature>
<sequence length="1294" mass="134947">MNEEKGEGGQKADEVKAAAHTGDARSSSSTASEPSEDEVGKQKRLSNPSSSSLANKIAAFASGVAPVKKGITNASEDAITVEEVLHKLESAARAAAASGKTELPQLLVRSAYEALSAARDDSARLAKELTELKNSRVQLIPPSAWVKREHKYKMDQEKHEHTVGMLQQRIERLELELQVLREGSNVKPLEQRIEELETQLLAASEEKTKVQSKYHELSIKHRQLIETSPQVATIWNEVLQQQHATGTSGDSAAMQRLSNFDLRHTGAHSGMVMPVAAVQQQQQQQQKRNGEASPRKLANVNAATAIFSNGAPVAPAPSAYEPKLAATGASKHPQLSDAGSIEQGPETPVLAYAASPVHAGSGGGTAAAAGASAQPQSAEERAAALMQAVALEGLSPEASIAALQQLNYDLTMQLGLYQQMVARLKDAMEQGDLEKAELEADKLALEAQLHVVSNAVAAAGGDHSQAAALMATANSAGLVTGGGSRAGKGGWGFFWRRTGAGNTGDDEQGEGSLADASSIGLASLNSSRRSSLDLDAAQQQQQQQQQLGAGGSPTVQHSSSRQSGAAPGTPNSAAADEDGQQQQQQLQRSNSGDASPQHQQQGRVSSSSSPSLQPAGSGSSLAPAAASSVAALFTGRRARAAARAASSADSLQKEMKELRRQLTSVQDENKFLVQNLVEIKMELAETQSNHDQAKRALVRAMDKEACLDMRVGELTNMLDMVTQQQQQQQQQSLAGIAAVVAEGAVSVAESAGAAAAAAINAAGAEYTKTRNRRAASRRNKPGAGEQQAGSASEGVSGGASDTASLEGDAHGAAVNSEGLSESGADEEGGSSADGAAAAAAAELPVGSHSLSSTSSGEFSQALSRSSSGSAAAGAAGAAAGGGGGAAAEDGGDAAGFGSVQEPDTAAAAAATGDVSSGSGDAAIAVAGHSHSRIKRHRSLPTCQAGEQDIGGYTPASYISFSEDPSKQCHHRAEVVVDAPIEACFAMWSDWSKLVDFMDLIGQIGLDNNTPEMALFQCFYRWRKLPIMEIVFLLERTTVEPNSFIAFKSVYGMALLGGVTLQEQDDGRTKVQLYFTHPIPNLLAQMHVGPFGVETHMMQILKDNMTTYKAKVEETAPADWQQAKQQVAARVRQQQEQQRQQQAQQPLPEQQQEVKQPPPQQQQQTQQQAQRPAEQQQQQEAQGLQHPPAPAARKQRTSRRTSAAAEDPAAAGAVAAAASKPRSRAGTSRRTASAAAAADAGSSSSSAAGRRRTRTATGSSAAAGEAGNGTGQQVDAAKPSRRSTTSRRTASTRDQ</sequence>
<accession>A0A383W9L1</accession>
<proteinExistence type="predicted"/>
<name>A0A383W9L1_TETOB</name>
<feature type="compositionally biased region" description="Basic and acidic residues" evidence="2">
    <location>
        <begin position="1"/>
        <end position="17"/>
    </location>
</feature>